<keyword evidence="1" id="KW-0479">Metal-binding</keyword>
<dbReference type="Proteomes" id="UP000509303">
    <property type="component" value="Chromosome"/>
</dbReference>
<evidence type="ECO:0000313" key="4">
    <source>
        <dbReference type="Proteomes" id="UP000509303"/>
    </source>
</evidence>
<dbReference type="AlphaFoldDB" id="A0A7H8NII4"/>
<evidence type="ECO:0000313" key="3">
    <source>
        <dbReference type="EMBL" id="QKW54373.1"/>
    </source>
</evidence>
<accession>A0A7H8NII4</accession>
<feature type="domain" description="SWIM-type" evidence="2">
    <location>
        <begin position="48"/>
        <end position="86"/>
    </location>
</feature>
<protein>
    <recommendedName>
        <fullName evidence="2">SWIM-type domain-containing protein</fullName>
    </recommendedName>
</protein>
<proteinExistence type="predicted"/>
<organism evidence="3 4">
    <name type="scientific">Streptomyces buecherae</name>
    <dbReference type="NCBI Taxonomy" id="2763006"/>
    <lineage>
        <taxon>Bacteria</taxon>
        <taxon>Bacillati</taxon>
        <taxon>Actinomycetota</taxon>
        <taxon>Actinomycetes</taxon>
        <taxon>Kitasatosporales</taxon>
        <taxon>Streptomycetaceae</taxon>
        <taxon>Streptomyces</taxon>
    </lineage>
</organism>
<keyword evidence="1" id="KW-0862">Zinc</keyword>
<dbReference type="Pfam" id="PF04434">
    <property type="entry name" value="SWIM"/>
    <property type="match status" value="1"/>
</dbReference>
<gene>
    <name evidence="3" type="ORF">HUT08_09485</name>
</gene>
<dbReference type="PROSITE" id="PS50966">
    <property type="entry name" value="ZF_SWIM"/>
    <property type="match status" value="1"/>
</dbReference>
<dbReference type="GO" id="GO:0008270">
    <property type="term" value="F:zinc ion binding"/>
    <property type="evidence" value="ECO:0007669"/>
    <property type="project" value="UniProtKB-KW"/>
</dbReference>
<keyword evidence="1" id="KW-0863">Zinc-finger</keyword>
<name>A0A7H8NII4_9ACTN</name>
<keyword evidence="4" id="KW-1185">Reference proteome</keyword>
<dbReference type="EMBL" id="CP054929">
    <property type="protein sequence ID" value="QKW54373.1"/>
    <property type="molecule type" value="Genomic_DNA"/>
</dbReference>
<sequence>MAGFGEDDLRALSGARSFERGLEYLDAVSGLEVGDGSVAAEVRGTDVYEVELAFGPDEGVSGWCDCPYGQEGNFCKHCVAVGLTVLRREKTLPRQRAAARARASGVEAWLSALSRDDLLALVREQIAEDRALRRRLELRAAAARHDLGMVRDRIVALTDPRPFARYGYIEYADASRYARQVAEAASTLRALTADGQAARAVGLAEEAIRVLVEAYGEIDDSDGVVGQAAAAVTEAHLEACGVECPDPARLAEWLVGMVLNDSNYVTDLDPLDYADSLGPSGLARMRQLAAEALRREPSGWAERYLMERLVKAEGDVDALVALYARDLDPSGATHLRIAEELETAGRAAEALIWAERGLRDRAAETYVDGRLVDYVCERYARTGRAADAVTVRRDRLRLERSLAAYQQLRAAAGAAGRWEAERAAALAILAEDARRERGGRYGGPVLIDALLDDGDLDAAWREAVGHADDRQWAQLADLSGETRPADALGVYLRLIEQSKGPTGDRAYEHLARLLQAARNCHRALGTEDAFTVYLTDLRWELKRRRKLMTILDRHGL</sequence>
<evidence type="ECO:0000256" key="1">
    <source>
        <dbReference type="PROSITE-ProRule" id="PRU00325"/>
    </source>
</evidence>
<dbReference type="InterPro" id="IPR007527">
    <property type="entry name" value="Znf_SWIM"/>
</dbReference>
<evidence type="ECO:0000259" key="2">
    <source>
        <dbReference type="PROSITE" id="PS50966"/>
    </source>
</evidence>
<reference evidence="3 4" key="1">
    <citation type="submission" date="2020-06" db="EMBL/GenBank/DDBJ databases">
        <title>Genome mining for natural products.</title>
        <authorList>
            <person name="Zhang B."/>
            <person name="Shi J."/>
            <person name="Ge H."/>
        </authorList>
    </citation>
    <scope>NUCLEOTIDE SEQUENCE [LARGE SCALE GENOMIC DNA]</scope>
    <source>
        <strain evidence="3 4">NA00687</strain>
    </source>
</reference>